<keyword evidence="3 7" id="KW-0328">Glycosyltransferase</keyword>
<dbReference type="PANTHER" id="PTHR48090:SF10">
    <property type="entry name" value="GLUCOSYL-3-PHOSPHOGLYCERATE SYNTHASE"/>
    <property type="match status" value="1"/>
</dbReference>
<evidence type="ECO:0000256" key="5">
    <source>
        <dbReference type="ARBA" id="ARBA00022842"/>
    </source>
</evidence>
<proteinExistence type="inferred from homology"/>
<dbReference type="SUPFAM" id="SSF53448">
    <property type="entry name" value="Nucleotide-diphospho-sugar transferases"/>
    <property type="match status" value="1"/>
</dbReference>
<dbReference type="NCBIfam" id="NF010496">
    <property type="entry name" value="PRK13915.1"/>
    <property type="match status" value="1"/>
</dbReference>
<evidence type="ECO:0000313" key="8">
    <source>
        <dbReference type="Proteomes" id="UP000603434"/>
    </source>
</evidence>
<dbReference type="AlphaFoldDB" id="A0A8J6NS81"/>
<organism evidence="7 8">
    <name type="scientific">Candidatus Desulfatibia profunda</name>
    <dbReference type="NCBI Taxonomy" id="2841695"/>
    <lineage>
        <taxon>Bacteria</taxon>
        <taxon>Pseudomonadati</taxon>
        <taxon>Thermodesulfobacteriota</taxon>
        <taxon>Desulfobacteria</taxon>
        <taxon>Desulfobacterales</taxon>
        <taxon>Desulfobacterales incertae sedis</taxon>
        <taxon>Candidatus Desulfatibia</taxon>
    </lineage>
</organism>
<feature type="domain" description="Glycosyltransferase 2-like" evidence="6">
    <location>
        <begin position="34"/>
        <end position="128"/>
    </location>
</feature>
<comment type="cofactor">
    <cofactor evidence="1">
        <name>Mg(2+)</name>
        <dbReference type="ChEBI" id="CHEBI:18420"/>
    </cofactor>
</comment>
<gene>
    <name evidence="7" type="ORF">H8E23_07200</name>
</gene>
<dbReference type="InterPro" id="IPR029044">
    <property type="entry name" value="Nucleotide-diphossugar_trans"/>
</dbReference>
<evidence type="ECO:0000259" key="6">
    <source>
        <dbReference type="Pfam" id="PF00535"/>
    </source>
</evidence>
<accession>A0A8J6NS81</accession>
<dbReference type="EC" id="2.4.1.266" evidence="7"/>
<dbReference type="GO" id="GO:0016757">
    <property type="term" value="F:glycosyltransferase activity"/>
    <property type="evidence" value="ECO:0007669"/>
    <property type="project" value="UniProtKB-KW"/>
</dbReference>
<evidence type="ECO:0000256" key="1">
    <source>
        <dbReference type="ARBA" id="ARBA00001946"/>
    </source>
</evidence>
<sequence length="325" mass="37873">MKSNWLEKNTFHYSAFKDLRRLVDEKQKKNLKISLCLPTLNEEKTIAKEILIMKSELMTRYPLLDEIVVVDSGSTDKTREIARVFGADVYEAADILPHLEQFKGKGENLWKALYITKGDIIVYLDADIKNIHPRFAYALIGPLLFYDNIKYVKAFYDRPIAVGKIKIRPTGGGRVTELVIRPLFSLYFPELTQILQPLSGEYAGFREVFEAIPFPIGYGIETSMILDIYEKWGLDVFAQVDLDRRIHRNQDTRALGKMAFVIMMTFINRQKKLGLIDLKNDLYREMIQYSLVQNKIKPDIFQIQGHERPPIIEIPEYRDKFNKKQ</sequence>
<comment type="caution">
    <text evidence="7">The sequence shown here is derived from an EMBL/GenBank/DDBJ whole genome shotgun (WGS) entry which is preliminary data.</text>
</comment>
<evidence type="ECO:0000256" key="3">
    <source>
        <dbReference type="ARBA" id="ARBA00022676"/>
    </source>
</evidence>
<keyword evidence="5" id="KW-0460">Magnesium</keyword>
<dbReference type="InterPro" id="IPR001173">
    <property type="entry name" value="Glyco_trans_2-like"/>
</dbReference>
<dbReference type="Gene3D" id="3.90.550.10">
    <property type="entry name" value="Spore Coat Polysaccharide Biosynthesis Protein SpsA, Chain A"/>
    <property type="match status" value="1"/>
</dbReference>
<reference evidence="7 8" key="1">
    <citation type="submission" date="2020-08" db="EMBL/GenBank/DDBJ databases">
        <title>Bridging the membrane lipid divide: bacteria of the FCB group superphylum have the potential to synthesize archaeal ether lipids.</title>
        <authorList>
            <person name="Villanueva L."/>
            <person name="Von Meijenfeldt F.A.B."/>
            <person name="Westbye A.B."/>
            <person name="Yadav S."/>
            <person name="Hopmans E.C."/>
            <person name="Dutilh B.E."/>
            <person name="Sinninghe Damste J.S."/>
        </authorList>
    </citation>
    <scope>NUCLEOTIDE SEQUENCE [LARGE SCALE GENOMIC DNA]</scope>
    <source>
        <strain evidence="7">NIOZ-UU30</strain>
    </source>
</reference>
<evidence type="ECO:0000256" key="4">
    <source>
        <dbReference type="ARBA" id="ARBA00022679"/>
    </source>
</evidence>
<keyword evidence="4 7" id="KW-0808">Transferase</keyword>
<comment type="similarity">
    <text evidence="2">Belongs to the glycosyltransferase 2 family.</text>
</comment>
<evidence type="ECO:0000313" key="7">
    <source>
        <dbReference type="EMBL" id="MBC8361167.1"/>
    </source>
</evidence>
<dbReference type="Proteomes" id="UP000603434">
    <property type="component" value="Unassembled WGS sequence"/>
</dbReference>
<evidence type="ECO:0000256" key="2">
    <source>
        <dbReference type="ARBA" id="ARBA00006739"/>
    </source>
</evidence>
<dbReference type="EMBL" id="JACNJH010000125">
    <property type="protein sequence ID" value="MBC8361167.1"/>
    <property type="molecule type" value="Genomic_DNA"/>
</dbReference>
<protein>
    <submittedName>
        <fullName evidence="7">Glucosyl-3-phosphoglycerate synthase</fullName>
        <ecNumber evidence="7">2.4.1.266</ecNumber>
    </submittedName>
</protein>
<name>A0A8J6NS81_9BACT</name>
<dbReference type="Pfam" id="PF00535">
    <property type="entry name" value="Glycos_transf_2"/>
    <property type="match status" value="1"/>
</dbReference>
<dbReference type="InterPro" id="IPR050256">
    <property type="entry name" value="Glycosyltransferase_2"/>
</dbReference>
<dbReference type="PANTHER" id="PTHR48090">
    <property type="entry name" value="UNDECAPRENYL-PHOSPHATE 4-DEOXY-4-FORMAMIDO-L-ARABINOSE TRANSFERASE-RELATED"/>
    <property type="match status" value="1"/>
</dbReference>